<dbReference type="Gene3D" id="2.40.420.20">
    <property type="match status" value="1"/>
</dbReference>
<dbReference type="CDD" id="cd06850">
    <property type="entry name" value="biotinyl_domain"/>
    <property type="match status" value="1"/>
</dbReference>
<dbReference type="OrthoDB" id="3725787at2"/>
<evidence type="ECO:0000256" key="1">
    <source>
        <dbReference type="SAM" id="SignalP"/>
    </source>
</evidence>
<dbReference type="RefSeq" id="WP_144852969.1">
    <property type="nucleotide sequence ID" value="NZ_VMRJ01000008.1"/>
</dbReference>
<dbReference type="Proteomes" id="UP000317624">
    <property type="component" value="Unassembled WGS sequence"/>
</dbReference>
<keyword evidence="1" id="KW-0732">Signal</keyword>
<evidence type="ECO:0000313" key="4">
    <source>
        <dbReference type="Proteomes" id="UP000317624"/>
    </source>
</evidence>
<name>A0A558BK60_9BACT</name>
<sequence length="309" mass="33036">MRFSLLTRLPALSLGLLLAACHGSAPSEEAPAPPPRAQVQVVQPATQSLTQYRTFPATSTYPRKSAVTAPVAGYVTGVNVRIGDRVRAGQVLFTLETKERRALGSSITRIDPSLKGFGLVSVTAPSPGIVSVLNIQQPGDYLLEGSPLCTVAESSQLVFQLNLPYEYHQLAQGRPACTIVLPDSTCLAGQVLSPLASVSPGQSEVYLVRPINPKGVIPENLIVQVRLTQTRQPNAQTLPASCVLADETLHNFWVMKLVNDSTAVKVPVTLGVQNPQEIEIKSPLFGPRDRILSAGNYGLADTAKVTVTR</sequence>
<dbReference type="PANTHER" id="PTHR30469">
    <property type="entry name" value="MULTIDRUG RESISTANCE PROTEIN MDTA"/>
    <property type="match status" value="1"/>
</dbReference>
<dbReference type="PROSITE" id="PS51257">
    <property type="entry name" value="PROKAR_LIPOPROTEIN"/>
    <property type="match status" value="1"/>
</dbReference>
<dbReference type="InterPro" id="IPR058647">
    <property type="entry name" value="BSH_CzcB-like"/>
</dbReference>
<gene>
    <name evidence="3" type="ORF">FNT36_23755</name>
</gene>
<dbReference type="InterPro" id="IPR011053">
    <property type="entry name" value="Single_hybrid_motif"/>
</dbReference>
<reference evidence="3 4" key="1">
    <citation type="submission" date="2019-07" db="EMBL/GenBank/DDBJ databases">
        <title>Hymenobacter sp. straun FUR1 Genome sequencing and assembly.</title>
        <authorList>
            <person name="Chhetri G."/>
        </authorList>
    </citation>
    <scope>NUCLEOTIDE SEQUENCE [LARGE SCALE GENOMIC DNA]</scope>
    <source>
        <strain evidence="3 4">Fur1</strain>
    </source>
</reference>
<evidence type="ECO:0000259" key="2">
    <source>
        <dbReference type="Pfam" id="PF25973"/>
    </source>
</evidence>
<dbReference type="AlphaFoldDB" id="A0A558BK60"/>
<dbReference type="SUPFAM" id="SSF51230">
    <property type="entry name" value="Single hybrid motif"/>
    <property type="match status" value="1"/>
</dbReference>
<keyword evidence="4" id="KW-1185">Reference proteome</keyword>
<feature type="chain" id="PRO_5035207106" evidence="1">
    <location>
        <begin position="20"/>
        <end position="309"/>
    </location>
</feature>
<feature type="domain" description="CzcB-like barrel-sandwich hybrid" evidence="2">
    <location>
        <begin position="65"/>
        <end position="152"/>
    </location>
</feature>
<dbReference type="Pfam" id="PF25973">
    <property type="entry name" value="BSH_CzcB"/>
    <property type="match status" value="1"/>
</dbReference>
<comment type="caution">
    <text evidence="3">The sequence shown here is derived from an EMBL/GenBank/DDBJ whole genome shotgun (WGS) entry which is preliminary data.</text>
</comment>
<dbReference type="PANTHER" id="PTHR30469:SF15">
    <property type="entry name" value="HLYD FAMILY OF SECRETION PROTEINS"/>
    <property type="match status" value="1"/>
</dbReference>
<dbReference type="SUPFAM" id="SSF111369">
    <property type="entry name" value="HlyD-like secretion proteins"/>
    <property type="match status" value="1"/>
</dbReference>
<dbReference type="GO" id="GO:1990281">
    <property type="term" value="C:efflux pump complex"/>
    <property type="evidence" value="ECO:0007669"/>
    <property type="project" value="TreeGrafter"/>
</dbReference>
<evidence type="ECO:0000313" key="3">
    <source>
        <dbReference type="EMBL" id="TVT36888.1"/>
    </source>
</evidence>
<accession>A0A558BK60</accession>
<feature type="signal peptide" evidence="1">
    <location>
        <begin position="1"/>
        <end position="19"/>
    </location>
</feature>
<dbReference type="EMBL" id="VMRJ01000008">
    <property type="protein sequence ID" value="TVT36888.1"/>
    <property type="molecule type" value="Genomic_DNA"/>
</dbReference>
<organism evidence="3 4">
    <name type="scientific">Hymenobacter setariae</name>
    <dbReference type="NCBI Taxonomy" id="2594794"/>
    <lineage>
        <taxon>Bacteria</taxon>
        <taxon>Pseudomonadati</taxon>
        <taxon>Bacteroidota</taxon>
        <taxon>Cytophagia</taxon>
        <taxon>Cytophagales</taxon>
        <taxon>Hymenobacteraceae</taxon>
        <taxon>Hymenobacter</taxon>
    </lineage>
</organism>
<protein>
    <submittedName>
        <fullName evidence="3">Biotin/lipoyl-binding protein</fullName>
    </submittedName>
</protein>
<dbReference type="GO" id="GO:0015562">
    <property type="term" value="F:efflux transmembrane transporter activity"/>
    <property type="evidence" value="ECO:0007669"/>
    <property type="project" value="TreeGrafter"/>
</dbReference>
<dbReference type="Gene3D" id="2.40.50.100">
    <property type="match status" value="1"/>
</dbReference>
<proteinExistence type="predicted"/>